<dbReference type="AlphaFoldDB" id="A0A543FM04"/>
<dbReference type="OrthoDB" id="9777271at2"/>
<dbReference type="CDD" id="cd07374">
    <property type="entry name" value="CYTH-like_Pase"/>
    <property type="match status" value="1"/>
</dbReference>
<reference evidence="2 3" key="1">
    <citation type="submission" date="2019-06" db="EMBL/GenBank/DDBJ databases">
        <title>Sequencing the genomes of 1000 actinobacteria strains.</title>
        <authorList>
            <person name="Klenk H.-P."/>
        </authorList>
    </citation>
    <scope>NUCLEOTIDE SEQUENCE [LARGE SCALE GENOMIC DNA]</scope>
    <source>
        <strain evidence="2 3">DSM 105492</strain>
    </source>
</reference>
<organism evidence="2 3">
    <name type="scientific">Microbacterium kyungheense</name>
    <dbReference type="NCBI Taxonomy" id="1263636"/>
    <lineage>
        <taxon>Bacteria</taxon>
        <taxon>Bacillati</taxon>
        <taxon>Actinomycetota</taxon>
        <taxon>Actinomycetes</taxon>
        <taxon>Micrococcales</taxon>
        <taxon>Microbacteriaceae</taxon>
        <taxon>Microbacterium</taxon>
    </lineage>
</organism>
<dbReference type="InterPro" id="IPR033469">
    <property type="entry name" value="CYTH-like_dom_sf"/>
</dbReference>
<dbReference type="SUPFAM" id="SSF55154">
    <property type="entry name" value="CYTH-like phosphatases"/>
    <property type="match status" value="1"/>
</dbReference>
<feature type="domain" description="CYTH" evidence="1">
    <location>
        <begin position="15"/>
        <end position="216"/>
    </location>
</feature>
<keyword evidence="3" id="KW-1185">Reference proteome</keyword>
<dbReference type="Pfam" id="PF01928">
    <property type="entry name" value="CYTH"/>
    <property type="match status" value="1"/>
</dbReference>
<name>A0A543FM04_9MICO</name>
<comment type="caution">
    <text evidence="2">The sequence shown here is derived from an EMBL/GenBank/DDBJ whole genome shotgun (WGS) entry which is preliminary data.</text>
</comment>
<dbReference type="Proteomes" id="UP000320235">
    <property type="component" value="Unassembled WGS sequence"/>
</dbReference>
<evidence type="ECO:0000313" key="3">
    <source>
        <dbReference type="Proteomes" id="UP000320235"/>
    </source>
</evidence>
<protein>
    <submittedName>
        <fullName evidence="2">CYTH domain-containing protein</fullName>
    </submittedName>
</protein>
<dbReference type="SMART" id="SM01118">
    <property type="entry name" value="CYTH"/>
    <property type="match status" value="1"/>
</dbReference>
<proteinExistence type="predicted"/>
<dbReference type="EMBL" id="VFPE01000001">
    <property type="protein sequence ID" value="TQM34897.1"/>
    <property type="molecule type" value="Genomic_DNA"/>
</dbReference>
<accession>A0A543FM04</accession>
<evidence type="ECO:0000259" key="1">
    <source>
        <dbReference type="PROSITE" id="PS51707"/>
    </source>
</evidence>
<dbReference type="RefSeq" id="WP_141893460.1">
    <property type="nucleotide sequence ID" value="NZ_BAABLH010000005.1"/>
</dbReference>
<dbReference type="PROSITE" id="PS51707">
    <property type="entry name" value="CYTH"/>
    <property type="match status" value="1"/>
</dbReference>
<sequence>MTTEPGGDHPDPARSVEIELKFDVDADTPLPDWSGLPGVTSLGAGEVRDLDAVYLDTVDLALARAGYAVRRRTGGPDEGWHIKGPRDAEGGRIELQWPLGAEGTTVPDAVAAALATVAASTDYAPIARIRNQRTAYALQDADGGLVAEFVDDHVVATDERDGTRRAWREWEFELGPAAPASADTRAALFAAAEDAVRAAGGREAASASKLARALGA</sequence>
<dbReference type="Gene3D" id="2.40.320.10">
    <property type="entry name" value="Hypothetical Protein Pfu-838710-001"/>
    <property type="match status" value="1"/>
</dbReference>
<gene>
    <name evidence="2" type="ORF">FB391_1192</name>
</gene>
<dbReference type="InterPro" id="IPR023577">
    <property type="entry name" value="CYTH_domain"/>
</dbReference>
<evidence type="ECO:0000313" key="2">
    <source>
        <dbReference type="EMBL" id="TQM34897.1"/>
    </source>
</evidence>